<gene>
    <name evidence="3" type="ORF">QD47_05855</name>
</gene>
<dbReference type="InterPro" id="IPR042047">
    <property type="entry name" value="SleB_dom1"/>
</dbReference>
<dbReference type="AlphaFoldDB" id="A0A0D7X691"/>
<sequence length="270" mass="29751">MEIVKEHRWFAPLLSVLLVCILGVGLYAEVQQTQKNHKNAPMQSLSWSGNSLAPSHGDRMGTHNGSNRTSPIFAKAHGQPSWKQIMPTPLPASQMKQAGQARSNVATGVKKPEVQHSKSAILTPPTTIYFTKTQMLSQDDKALSTWSYPVSAKELLLLQKIVMAEAEGEPYEGKVAVANVVLNRLRSAPFPDTIQAVIYQKAQFSPVANGRLRRVQPNQDSIRAVTAALNGHKAVPDNTCFFLSLTLAQDLTVHHSRTKVKTIGHHTFYK</sequence>
<evidence type="ECO:0000313" key="4">
    <source>
        <dbReference type="Proteomes" id="UP000032534"/>
    </source>
</evidence>
<evidence type="ECO:0000259" key="2">
    <source>
        <dbReference type="Pfam" id="PF07486"/>
    </source>
</evidence>
<organism evidence="3 4">
    <name type="scientific">Paenibacillus terrae</name>
    <dbReference type="NCBI Taxonomy" id="159743"/>
    <lineage>
        <taxon>Bacteria</taxon>
        <taxon>Bacillati</taxon>
        <taxon>Bacillota</taxon>
        <taxon>Bacilli</taxon>
        <taxon>Bacillales</taxon>
        <taxon>Paenibacillaceae</taxon>
        <taxon>Paenibacillus</taxon>
    </lineage>
</organism>
<accession>A0A0D7X691</accession>
<dbReference type="Pfam" id="PF07486">
    <property type="entry name" value="Hydrolase_2"/>
    <property type="match status" value="1"/>
</dbReference>
<dbReference type="InterPro" id="IPR011105">
    <property type="entry name" value="Cell_wall_hydrolase_SleB"/>
</dbReference>
<protein>
    <submittedName>
        <fullName evidence="3">Spore gernimation protein</fullName>
    </submittedName>
</protein>
<name>A0A0D7X691_9BACL</name>
<feature type="compositionally biased region" description="Polar residues" evidence="1">
    <location>
        <begin position="41"/>
        <end position="53"/>
    </location>
</feature>
<feature type="domain" description="Cell wall hydrolase SleB" evidence="2">
    <location>
        <begin position="168"/>
        <end position="269"/>
    </location>
</feature>
<comment type="caution">
    <text evidence="3">The sequence shown here is derived from an EMBL/GenBank/DDBJ whole genome shotgun (WGS) entry which is preliminary data.</text>
</comment>
<evidence type="ECO:0000256" key="1">
    <source>
        <dbReference type="SAM" id="MobiDB-lite"/>
    </source>
</evidence>
<feature type="region of interest" description="Disordered" evidence="1">
    <location>
        <begin position="39"/>
        <end position="78"/>
    </location>
</feature>
<dbReference type="GO" id="GO:0016787">
    <property type="term" value="F:hydrolase activity"/>
    <property type="evidence" value="ECO:0007669"/>
    <property type="project" value="InterPro"/>
</dbReference>
<reference evidence="3 4" key="1">
    <citation type="submission" date="2014-11" db="EMBL/GenBank/DDBJ databases">
        <title>Draft Genome Sequences of Paenibacillus polymyxa NRRL B-30509 and Paenibacillus terrae NRRL B-30644, Strains from a Poultry Environment that Produce Tridecaptin A and Paenicidins.</title>
        <authorList>
            <person name="van Belkum M.J."/>
            <person name="Lohans C.T."/>
            <person name="Vederas J.C."/>
        </authorList>
    </citation>
    <scope>NUCLEOTIDE SEQUENCE [LARGE SCALE GENOMIC DNA]</scope>
    <source>
        <strain evidence="3 4">NRRL B-30644</strain>
    </source>
</reference>
<evidence type="ECO:0000313" key="3">
    <source>
        <dbReference type="EMBL" id="KJD46543.1"/>
    </source>
</evidence>
<dbReference type="Gene3D" id="1.10.10.2520">
    <property type="entry name" value="Cell wall hydrolase SleB, domain 1"/>
    <property type="match status" value="1"/>
</dbReference>
<dbReference type="EMBL" id="JTHP01000007">
    <property type="protein sequence ID" value="KJD46543.1"/>
    <property type="molecule type" value="Genomic_DNA"/>
</dbReference>
<dbReference type="Proteomes" id="UP000032534">
    <property type="component" value="Unassembled WGS sequence"/>
</dbReference>
<dbReference type="PATRIC" id="fig|159743.3.peg.1264"/>
<dbReference type="RefSeq" id="WP_044645232.1">
    <property type="nucleotide sequence ID" value="NZ_JTHP01000007.1"/>
</dbReference>
<proteinExistence type="predicted"/>
<keyword evidence="4" id="KW-1185">Reference proteome</keyword>
<dbReference type="OrthoDB" id="9785345at2"/>